<accession>A0A7M7J9A2</accession>
<evidence type="ECO:0000313" key="2">
    <source>
        <dbReference type="Proteomes" id="UP000594260"/>
    </source>
</evidence>
<reference evidence="1" key="1">
    <citation type="submission" date="2021-01" db="UniProtKB">
        <authorList>
            <consortium name="EnsemblMetazoa"/>
        </authorList>
    </citation>
    <scope>IDENTIFICATION</scope>
</reference>
<dbReference type="InParanoid" id="A0A7M7J9A2"/>
<organism evidence="1 2">
    <name type="scientific">Varroa destructor</name>
    <name type="common">Honeybee mite</name>
    <dbReference type="NCBI Taxonomy" id="109461"/>
    <lineage>
        <taxon>Eukaryota</taxon>
        <taxon>Metazoa</taxon>
        <taxon>Ecdysozoa</taxon>
        <taxon>Arthropoda</taxon>
        <taxon>Chelicerata</taxon>
        <taxon>Arachnida</taxon>
        <taxon>Acari</taxon>
        <taxon>Parasitiformes</taxon>
        <taxon>Mesostigmata</taxon>
        <taxon>Gamasina</taxon>
        <taxon>Dermanyssoidea</taxon>
        <taxon>Varroidae</taxon>
        <taxon>Varroa</taxon>
    </lineage>
</organism>
<dbReference type="AlphaFoldDB" id="A0A7M7J9A2"/>
<dbReference type="OrthoDB" id="406152at2759"/>
<sequence>MCLLRKFAWRWTRERRAQQEPQLPEDKPEPPRELLADALRKDASHPVFSKGFSPTLCLELGGAADGDSLLEQAALTTRPVCFLSRSHAFRMNDHSSLAVLSDRINCFLPRLLNKVDVLLLSPDSNDQNAIILPFISRLLAPKGRYYVLLSAEDKPVELCRQMGKKGLVSREVISKQCGHGETFSVFCFTHKNK</sequence>
<keyword evidence="2" id="KW-1185">Reference proteome</keyword>
<name>A0A7M7J9A2_VARDE</name>
<dbReference type="EnsemblMetazoa" id="XM_022792839">
    <property type="protein sequence ID" value="XP_022648574"/>
    <property type="gene ID" value="LOC111245054"/>
</dbReference>
<protein>
    <submittedName>
        <fullName evidence="1">Uncharacterized protein</fullName>
    </submittedName>
</protein>
<dbReference type="RefSeq" id="XP_022648574.1">
    <property type="nucleotide sequence ID" value="XM_022792839.1"/>
</dbReference>
<dbReference type="Proteomes" id="UP000594260">
    <property type="component" value="Unplaced"/>
</dbReference>
<evidence type="ECO:0000313" key="1">
    <source>
        <dbReference type="EnsemblMetazoa" id="XP_022648574"/>
    </source>
</evidence>
<dbReference type="KEGG" id="vde:111245054"/>
<proteinExistence type="predicted"/>
<dbReference type="GeneID" id="111245054"/>